<keyword evidence="2" id="KW-1185">Reference proteome</keyword>
<dbReference type="InterPro" id="IPR007396">
    <property type="entry name" value="TR_PAI2-type"/>
</dbReference>
<dbReference type="Gene3D" id="2.30.110.10">
    <property type="entry name" value="Electron Transport, Fmn-binding Protein, Chain A"/>
    <property type="match status" value="1"/>
</dbReference>
<dbReference type="PANTHER" id="PTHR35802">
    <property type="entry name" value="PROTEASE SYNTHASE AND SPORULATION PROTEIN PAI 2"/>
    <property type="match status" value="1"/>
</dbReference>
<evidence type="ECO:0000313" key="2">
    <source>
        <dbReference type="Proteomes" id="UP000321901"/>
    </source>
</evidence>
<dbReference type="PIRSF" id="PIRSF010372">
    <property type="entry name" value="PaiB"/>
    <property type="match status" value="1"/>
</dbReference>
<dbReference type="SUPFAM" id="SSF50475">
    <property type="entry name" value="FMN-binding split barrel"/>
    <property type="match status" value="1"/>
</dbReference>
<accession>A0A511Z374</accession>
<evidence type="ECO:0000313" key="1">
    <source>
        <dbReference type="EMBL" id="GEN81892.1"/>
    </source>
</evidence>
<organism evidence="1 2">
    <name type="scientific">Sporosarcina luteola</name>
    <dbReference type="NCBI Taxonomy" id="582850"/>
    <lineage>
        <taxon>Bacteria</taxon>
        <taxon>Bacillati</taxon>
        <taxon>Bacillota</taxon>
        <taxon>Bacilli</taxon>
        <taxon>Bacillales</taxon>
        <taxon>Caryophanaceae</taxon>
        <taxon>Sporosarcina</taxon>
    </lineage>
</organism>
<reference evidence="1 2" key="1">
    <citation type="submission" date="2019-07" db="EMBL/GenBank/DDBJ databases">
        <title>Whole genome shotgun sequence of Sporosarcina luteola NBRC 105378.</title>
        <authorList>
            <person name="Hosoyama A."/>
            <person name="Uohara A."/>
            <person name="Ohji S."/>
            <person name="Ichikawa N."/>
        </authorList>
    </citation>
    <scope>NUCLEOTIDE SEQUENCE [LARGE SCALE GENOMIC DNA]</scope>
    <source>
        <strain evidence="1 2">NBRC 105378</strain>
    </source>
</reference>
<dbReference type="EMBL" id="BJYL01000003">
    <property type="protein sequence ID" value="GEN81892.1"/>
    <property type="molecule type" value="Genomic_DNA"/>
</dbReference>
<dbReference type="Pfam" id="PF04299">
    <property type="entry name" value="FMN_bind_2"/>
    <property type="match status" value="1"/>
</dbReference>
<gene>
    <name evidence="1" type="ORF">SLU01_02040</name>
</gene>
<name>A0A511Z374_9BACL</name>
<protein>
    <submittedName>
        <fullName evidence="1">Transcriptional regulator</fullName>
    </submittedName>
</protein>
<dbReference type="InterPro" id="IPR012349">
    <property type="entry name" value="Split_barrel_FMN-bd"/>
</dbReference>
<sequence length="208" mass="23953">MIPIYIPEDYKEMDLNRLVAFMKEFDFATIISWADQKPIATHLPFLIEQKGDTVEITSHMARANEQWRSFNETEEVLIIFQGPHSYISPKFYDSNRSVPTWNYASVHVYGTPHIVTDDRATLELLRKTIVNYESSFENAYNQIPMEHKSKLAKELVGFEINVTKIEGAFKLNQDKSTKEQERIAQALLSSEDTAISGIGKLMRENLGF</sequence>
<proteinExistence type="predicted"/>
<dbReference type="RefSeq" id="WP_281288350.1">
    <property type="nucleotide sequence ID" value="NZ_BJYL01000003.1"/>
</dbReference>
<dbReference type="Proteomes" id="UP000321901">
    <property type="component" value="Unassembled WGS sequence"/>
</dbReference>
<dbReference type="AlphaFoldDB" id="A0A511Z374"/>
<dbReference type="PANTHER" id="PTHR35802:SF1">
    <property type="entry name" value="PROTEASE SYNTHASE AND SPORULATION PROTEIN PAI 2"/>
    <property type="match status" value="1"/>
</dbReference>
<comment type="caution">
    <text evidence="1">The sequence shown here is derived from an EMBL/GenBank/DDBJ whole genome shotgun (WGS) entry which is preliminary data.</text>
</comment>